<name>A0ABD3GZ49_9MARC</name>
<keyword evidence="1" id="KW-0862">Zinc</keyword>
<dbReference type="PROSITE" id="PS50158">
    <property type="entry name" value="ZF_CCHC"/>
    <property type="match status" value="1"/>
</dbReference>
<dbReference type="InterPro" id="IPR036875">
    <property type="entry name" value="Znf_CCHC_sf"/>
</dbReference>
<organism evidence="3 4">
    <name type="scientific">Riccia sorocarpa</name>
    <dbReference type="NCBI Taxonomy" id="122646"/>
    <lineage>
        <taxon>Eukaryota</taxon>
        <taxon>Viridiplantae</taxon>
        <taxon>Streptophyta</taxon>
        <taxon>Embryophyta</taxon>
        <taxon>Marchantiophyta</taxon>
        <taxon>Marchantiopsida</taxon>
        <taxon>Marchantiidae</taxon>
        <taxon>Marchantiales</taxon>
        <taxon>Ricciaceae</taxon>
        <taxon>Riccia</taxon>
    </lineage>
</organism>
<keyword evidence="4" id="KW-1185">Reference proteome</keyword>
<dbReference type="SMART" id="SM00343">
    <property type="entry name" value="ZnF_C2HC"/>
    <property type="match status" value="1"/>
</dbReference>
<reference evidence="3 4" key="1">
    <citation type="submission" date="2024-09" db="EMBL/GenBank/DDBJ databases">
        <title>Chromosome-scale assembly of Riccia sorocarpa.</title>
        <authorList>
            <person name="Paukszto L."/>
        </authorList>
    </citation>
    <scope>NUCLEOTIDE SEQUENCE [LARGE SCALE GENOMIC DNA]</scope>
    <source>
        <strain evidence="3">LP-2024</strain>
        <tissue evidence="3">Aerial parts of the thallus</tissue>
    </source>
</reference>
<feature type="domain" description="CCHC-type" evidence="2">
    <location>
        <begin position="84"/>
        <end position="98"/>
    </location>
</feature>
<dbReference type="SUPFAM" id="SSF57756">
    <property type="entry name" value="Retrovirus zinc finger-like domains"/>
    <property type="match status" value="1"/>
</dbReference>
<keyword evidence="1" id="KW-0863">Zinc-finger</keyword>
<sequence length="332" mass="36610">MKAAWVEMRNIPPFLEDQSTTLLEAIGPVMFQALEKRSELQHAIIRACVMVDILKPLPTAVGIKTPWWKTYFQPVVFTRIPDHCYQCLKKGHIAKQCPTRRRVASGNQPESMHVPVNGVDEDAVRNPIHNEPTVAPVTAAQDGFVPVASRRRSKQPQTATTSGVLQDRGVNQFSILDEVMETVNEGGSLGSSILAIPGGGGGGGGERLPTYGMGLKVRCLVLRPDKTIPPRENENPFSSWHSVLEPTRREVQRKVVFEWQTEMAEWAGRGPKKKEVSSSRSQGFKARTQLGVRPAAGVVVDKRRALGSLDHNGCRHADSHELFTSGHVDGQY</sequence>
<dbReference type="GO" id="GO:0008270">
    <property type="term" value="F:zinc ion binding"/>
    <property type="evidence" value="ECO:0007669"/>
    <property type="project" value="UniProtKB-KW"/>
</dbReference>
<dbReference type="Gene3D" id="4.10.60.10">
    <property type="entry name" value="Zinc finger, CCHC-type"/>
    <property type="match status" value="1"/>
</dbReference>
<comment type="caution">
    <text evidence="3">The sequence shown here is derived from an EMBL/GenBank/DDBJ whole genome shotgun (WGS) entry which is preliminary data.</text>
</comment>
<protein>
    <recommendedName>
        <fullName evidence="2">CCHC-type domain-containing protein</fullName>
    </recommendedName>
</protein>
<keyword evidence="1" id="KW-0479">Metal-binding</keyword>
<evidence type="ECO:0000256" key="1">
    <source>
        <dbReference type="PROSITE-ProRule" id="PRU00047"/>
    </source>
</evidence>
<proteinExistence type="predicted"/>
<gene>
    <name evidence="3" type="ORF">R1sor_000451</name>
</gene>
<evidence type="ECO:0000313" key="4">
    <source>
        <dbReference type="Proteomes" id="UP001633002"/>
    </source>
</evidence>
<dbReference type="InterPro" id="IPR001878">
    <property type="entry name" value="Znf_CCHC"/>
</dbReference>
<dbReference type="Proteomes" id="UP001633002">
    <property type="component" value="Unassembled WGS sequence"/>
</dbReference>
<dbReference type="PANTHER" id="PTHR31286:SF180">
    <property type="entry name" value="OS10G0362600 PROTEIN"/>
    <property type="match status" value="1"/>
</dbReference>
<accession>A0ABD3GZ49</accession>
<evidence type="ECO:0000313" key="3">
    <source>
        <dbReference type="EMBL" id="KAL3682429.1"/>
    </source>
</evidence>
<evidence type="ECO:0000259" key="2">
    <source>
        <dbReference type="PROSITE" id="PS50158"/>
    </source>
</evidence>
<dbReference type="AlphaFoldDB" id="A0ABD3GZ49"/>
<dbReference type="EMBL" id="JBJQOH010000006">
    <property type="protein sequence ID" value="KAL3682429.1"/>
    <property type="molecule type" value="Genomic_DNA"/>
</dbReference>
<dbReference type="PANTHER" id="PTHR31286">
    <property type="entry name" value="GLYCINE-RICH CELL WALL STRUCTURAL PROTEIN 1.8-LIKE"/>
    <property type="match status" value="1"/>
</dbReference>
<dbReference type="InterPro" id="IPR040256">
    <property type="entry name" value="At4g02000-like"/>
</dbReference>